<evidence type="ECO:0000313" key="1">
    <source>
        <dbReference type="EMBL" id="HCT59060.1"/>
    </source>
</evidence>
<organism evidence="1 2">
    <name type="scientific">Gemmatimonas aurantiaca</name>
    <dbReference type="NCBI Taxonomy" id="173480"/>
    <lineage>
        <taxon>Bacteria</taxon>
        <taxon>Pseudomonadati</taxon>
        <taxon>Gemmatimonadota</taxon>
        <taxon>Gemmatimonadia</taxon>
        <taxon>Gemmatimonadales</taxon>
        <taxon>Gemmatimonadaceae</taxon>
        <taxon>Gemmatimonas</taxon>
    </lineage>
</organism>
<comment type="caution">
    <text evidence="1">The sequence shown here is derived from an EMBL/GenBank/DDBJ whole genome shotgun (WGS) entry which is preliminary data.</text>
</comment>
<accession>A0A3D4VD48</accession>
<dbReference type="Proteomes" id="UP000264071">
    <property type="component" value="Unassembled WGS sequence"/>
</dbReference>
<sequence length="301" mass="33272">MEDGARRLEPEHTGDRVQGFAQMRIPIAAAGDGSLRDTRRTTTTAADGLQCGAELLPRVDGHIVGRCEQYSTHRGACHQHHTTTARGELLGQGFGVFHRTIHGETHTAHTVGVGYGGIPMRECVVRRECERGALELPFEILQTLLHLFDQCRHVVGCGRQRSCSPREQIRVESCALHRTMSANKLDACMPAGAFGAAQQHGADFRRARHMCATTGTAIESVDGHDAQRARSITGLAQPRRRFSVFIAHRYFEIVECQRVGPLLDLDQLRRCHLGRRHIHRGSDVAEVHTDGGPSVPISHQR</sequence>
<evidence type="ECO:0000313" key="2">
    <source>
        <dbReference type="Proteomes" id="UP000264071"/>
    </source>
</evidence>
<proteinExistence type="predicted"/>
<protein>
    <submittedName>
        <fullName evidence="1">Uncharacterized protein</fullName>
    </submittedName>
</protein>
<dbReference type="AlphaFoldDB" id="A0A3D4VD48"/>
<dbReference type="EMBL" id="DPIY01000012">
    <property type="protein sequence ID" value="HCT59060.1"/>
    <property type="molecule type" value="Genomic_DNA"/>
</dbReference>
<reference evidence="1 2" key="1">
    <citation type="journal article" date="2018" name="Nat. Biotechnol.">
        <title>A standardized bacterial taxonomy based on genome phylogeny substantially revises the tree of life.</title>
        <authorList>
            <person name="Parks D.H."/>
            <person name="Chuvochina M."/>
            <person name="Waite D.W."/>
            <person name="Rinke C."/>
            <person name="Skarshewski A."/>
            <person name="Chaumeil P.A."/>
            <person name="Hugenholtz P."/>
        </authorList>
    </citation>
    <scope>NUCLEOTIDE SEQUENCE [LARGE SCALE GENOMIC DNA]</scope>
    <source>
        <strain evidence="1">UBA8844</strain>
    </source>
</reference>
<gene>
    <name evidence="1" type="ORF">DGD08_17805</name>
</gene>
<name>A0A3D4VD48_9BACT</name>